<dbReference type="Proteomes" id="UP000190166">
    <property type="component" value="Unassembled WGS sequence"/>
</dbReference>
<accession>A0A1T5P9U3</accession>
<dbReference type="EMBL" id="FUZZ01000005">
    <property type="protein sequence ID" value="SKD09436.1"/>
    <property type="molecule type" value="Genomic_DNA"/>
</dbReference>
<reference evidence="2 3" key="1">
    <citation type="submission" date="2017-02" db="EMBL/GenBank/DDBJ databases">
        <authorList>
            <person name="Peterson S.W."/>
        </authorList>
    </citation>
    <scope>NUCLEOTIDE SEQUENCE [LARGE SCALE GENOMIC DNA]</scope>
    <source>
        <strain evidence="2 3">DSM 18108</strain>
    </source>
</reference>
<keyword evidence="1" id="KW-0732">Signal</keyword>
<sequence>MRSSNTTKGIAAALTLLFVLVSLMAVAQNTSPMQGKTPQERAKFQTEMMKNKLDLDSAQVSQIDAINLEYAIRNEPILRGGDSKFSKFRQIKSLQKEKDAALKKVFTGEQYKQYQAIQLEMKTQLKEKRKDR</sequence>
<feature type="chain" id="PRO_5012233872" description="DUF4890 domain-containing protein" evidence="1">
    <location>
        <begin position="28"/>
        <end position="132"/>
    </location>
</feature>
<evidence type="ECO:0008006" key="4">
    <source>
        <dbReference type="Google" id="ProtNLM"/>
    </source>
</evidence>
<dbReference type="AlphaFoldDB" id="A0A1T5P9U3"/>
<name>A0A1T5P9U3_9BACT</name>
<dbReference type="STRING" id="393003.SAMN05660461_5324"/>
<organism evidence="2 3">
    <name type="scientific">Chitinophaga ginsengisegetis</name>
    <dbReference type="NCBI Taxonomy" id="393003"/>
    <lineage>
        <taxon>Bacteria</taxon>
        <taxon>Pseudomonadati</taxon>
        <taxon>Bacteroidota</taxon>
        <taxon>Chitinophagia</taxon>
        <taxon>Chitinophagales</taxon>
        <taxon>Chitinophagaceae</taxon>
        <taxon>Chitinophaga</taxon>
    </lineage>
</organism>
<gene>
    <name evidence="2" type="ORF">SAMN05660461_5324</name>
</gene>
<keyword evidence="3" id="KW-1185">Reference proteome</keyword>
<proteinExistence type="predicted"/>
<evidence type="ECO:0000313" key="3">
    <source>
        <dbReference type="Proteomes" id="UP000190166"/>
    </source>
</evidence>
<evidence type="ECO:0000256" key="1">
    <source>
        <dbReference type="SAM" id="SignalP"/>
    </source>
</evidence>
<feature type="signal peptide" evidence="1">
    <location>
        <begin position="1"/>
        <end position="27"/>
    </location>
</feature>
<protein>
    <recommendedName>
        <fullName evidence="4">DUF4890 domain-containing protein</fullName>
    </recommendedName>
</protein>
<dbReference type="RefSeq" id="WP_079472600.1">
    <property type="nucleotide sequence ID" value="NZ_FUZZ01000005.1"/>
</dbReference>
<evidence type="ECO:0000313" key="2">
    <source>
        <dbReference type="EMBL" id="SKD09436.1"/>
    </source>
</evidence>